<dbReference type="Proteomes" id="UP000773462">
    <property type="component" value="Unassembled WGS sequence"/>
</dbReference>
<dbReference type="EMBL" id="JAGGLV010000002">
    <property type="protein sequence ID" value="MBP2110640.1"/>
    <property type="molecule type" value="Genomic_DNA"/>
</dbReference>
<feature type="transmembrane region" description="Helical" evidence="1">
    <location>
        <begin position="32"/>
        <end position="54"/>
    </location>
</feature>
<accession>A0ABS4NKQ7</accession>
<gene>
    <name evidence="2" type="ORF">J2Z70_000780</name>
</gene>
<feature type="transmembrane region" description="Helical" evidence="1">
    <location>
        <begin position="7"/>
        <end position="26"/>
    </location>
</feature>
<evidence type="ECO:0000256" key="1">
    <source>
        <dbReference type="SAM" id="Phobius"/>
    </source>
</evidence>
<evidence type="ECO:0000313" key="3">
    <source>
        <dbReference type="Proteomes" id="UP000773462"/>
    </source>
</evidence>
<feature type="transmembrane region" description="Helical" evidence="1">
    <location>
        <begin position="66"/>
        <end position="87"/>
    </location>
</feature>
<feature type="transmembrane region" description="Helical" evidence="1">
    <location>
        <begin position="93"/>
        <end position="117"/>
    </location>
</feature>
<reference evidence="2 3" key="1">
    <citation type="submission" date="2021-03" db="EMBL/GenBank/DDBJ databases">
        <title>Genomic Encyclopedia of Type Strains, Phase IV (KMG-IV): sequencing the most valuable type-strain genomes for metagenomic binning, comparative biology and taxonomic classification.</title>
        <authorList>
            <person name="Goeker M."/>
        </authorList>
    </citation>
    <scope>NUCLEOTIDE SEQUENCE [LARGE SCALE GENOMIC DNA]</scope>
    <source>
        <strain evidence="2 3">DSM 101953</strain>
    </source>
</reference>
<organism evidence="2 3">
    <name type="scientific">Paenibacillus silagei</name>
    <dbReference type="NCBI Taxonomy" id="1670801"/>
    <lineage>
        <taxon>Bacteria</taxon>
        <taxon>Bacillati</taxon>
        <taxon>Bacillota</taxon>
        <taxon>Bacilli</taxon>
        <taxon>Bacillales</taxon>
        <taxon>Paenibacillaceae</taxon>
        <taxon>Paenibacillus</taxon>
    </lineage>
</organism>
<comment type="caution">
    <text evidence="2">The sequence shown here is derived from an EMBL/GenBank/DDBJ whole genome shotgun (WGS) entry which is preliminary data.</text>
</comment>
<protein>
    <submittedName>
        <fullName evidence="2">Uncharacterized protein</fullName>
    </submittedName>
</protein>
<keyword evidence="1" id="KW-0472">Membrane</keyword>
<keyword evidence="1" id="KW-0812">Transmembrane</keyword>
<proteinExistence type="predicted"/>
<keyword evidence="1" id="KW-1133">Transmembrane helix</keyword>
<evidence type="ECO:0000313" key="2">
    <source>
        <dbReference type="EMBL" id="MBP2110640.1"/>
    </source>
</evidence>
<keyword evidence="3" id="KW-1185">Reference proteome</keyword>
<sequence length="119" mass="13213">MRVNKVSFNMLVIMGFSIQYALMHLFSAGEVIAISTAELIIYMAFTFAGLGRFFRRRRQVLNEHGCGSAGLFFSVLWTVSLCSQFRKESYPDALTIINSLGVSAAGLVLLTEIIILLKV</sequence>
<name>A0ABS4NKQ7_9BACL</name>